<protein>
    <recommendedName>
        <fullName evidence="3">Ankyrin</fullName>
    </recommendedName>
</protein>
<name>A0A9W9C9K8_9PLEO</name>
<dbReference type="OrthoDB" id="426293at2759"/>
<dbReference type="GeneID" id="80910270"/>
<organism evidence="1 2">
    <name type="scientific">Didymosphaeria variabile</name>
    <dbReference type="NCBI Taxonomy" id="1932322"/>
    <lineage>
        <taxon>Eukaryota</taxon>
        <taxon>Fungi</taxon>
        <taxon>Dikarya</taxon>
        <taxon>Ascomycota</taxon>
        <taxon>Pezizomycotina</taxon>
        <taxon>Dothideomycetes</taxon>
        <taxon>Pleosporomycetidae</taxon>
        <taxon>Pleosporales</taxon>
        <taxon>Massarineae</taxon>
        <taxon>Didymosphaeriaceae</taxon>
        <taxon>Didymosphaeria</taxon>
    </lineage>
</organism>
<dbReference type="EMBL" id="JAPEUX010000005">
    <property type="protein sequence ID" value="KAJ4351398.1"/>
    <property type="molecule type" value="Genomic_DNA"/>
</dbReference>
<dbReference type="Proteomes" id="UP001140513">
    <property type="component" value="Unassembled WGS sequence"/>
</dbReference>
<dbReference type="InterPro" id="IPR036770">
    <property type="entry name" value="Ankyrin_rpt-contain_sf"/>
</dbReference>
<evidence type="ECO:0000313" key="2">
    <source>
        <dbReference type="Proteomes" id="UP001140513"/>
    </source>
</evidence>
<dbReference type="SUPFAM" id="SSF48403">
    <property type="entry name" value="Ankyrin repeat"/>
    <property type="match status" value="1"/>
</dbReference>
<proteinExistence type="predicted"/>
<dbReference type="Gene3D" id="1.25.40.20">
    <property type="entry name" value="Ankyrin repeat-containing domain"/>
    <property type="match status" value="1"/>
</dbReference>
<reference evidence="1" key="1">
    <citation type="submission" date="2022-10" db="EMBL/GenBank/DDBJ databases">
        <title>Tapping the CABI collections for fungal endophytes: first genome assemblies for Collariella, Neodidymelliopsis, Ascochyta clinopodiicola, Didymella pomorum, Didymosphaeria variabile, Neocosmospora piperis and Neocucurbitaria cava.</title>
        <authorList>
            <person name="Hill R."/>
        </authorList>
    </citation>
    <scope>NUCLEOTIDE SEQUENCE</scope>
    <source>
        <strain evidence="1">IMI 356815</strain>
    </source>
</reference>
<sequence>MALVIDLIERDIPSPGSGDWGQWYDNLLGKKDNLVLVENEVGVLGTNTAVAQVIWGDEARNIVVQGLHGCFALFCISPIGAFVAHFWERPSVVDVDGRFEPDIINILRHYLASKDNVYQLGPNPFCYIMGGTYGAIAENGADEQDTLTQSDSMGMRYRPQYNRIRDTILDILPRASVEGFAYRRQVNDEFQTLGYGKGAVLYDPIQKERPADVPEENWSSEFGTVAVYLQGYKATQIFLSKQEIQIWRLHSDPTSWTNAAIQANRDTLIDPCDTGRDNGIIRRQDIVERGSEVTDVTKSFDILLGDGHFEQFSCTYKGGPYAPTAQSGAVAGELTCAVGEIFTNDSTILLDQAISQLSAKDLPTLYDRLLYRAIRHNAVDILKDLITRGVDIRPRLPSNVRDANTETLQLLLENGWDISSTAADDKRGAEEQLPFLWHVLDRKELVEWGLEHGAHTSVQFPESTSQRHRLLHETLLEKCVSRCIIPTYELLRSHGAPHGRRELHIAVERATYGPIGNGERDEQWYREHMDMVQHLLDVVKLDVNAPDQPPDIAILPMHRGGNGRSAGPICYIPTSSMLEKDTRELTWMLLDRGADPEQALGFAKKDYPRFIEDVEAWRRERKKSSRGCCVQ</sequence>
<accession>A0A9W9C9K8</accession>
<dbReference type="RefSeq" id="XP_056069754.1">
    <property type="nucleotide sequence ID" value="XM_056215507.1"/>
</dbReference>
<keyword evidence="2" id="KW-1185">Reference proteome</keyword>
<evidence type="ECO:0000313" key="1">
    <source>
        <dbReference type="EMBL" id="KAJ4351398.1"/>
    </source>
</evidence>
<dbReference type="AlphaFoldDB" id="A0A9W9C9K8"/>
<gene>
    <name evidence="1" type="ORF">N0V89_006740</name>
</gene>
<evidence type="ECO:0008006" key="3">
    <source>
        <dbReference type="Google" id="ProtNLM"/>
    </source>
</evidence>
<comment type="caution">
    <text evidence="1">The sequence shown here is derived from an EMBL/GenBank/DDBJ whole genome shotgun (WGS) entry which is preliminary data.</text>
</comment>